<evidence type="ECO:0000259" key="1">
    <source>
        <dbReference type="PROSITE" id="PS51819"/>
    </source>
</evidence>
<evidence type="ECO:0000313" key="2">
    <source>
        <dbReference type="EMBL" id="SKB37186.1"/>
    </source>
</evidence>
<sequence length="332" mass="36498">MANDHPYRPPAVQERAGGLLRSLGYIGIETRRLDDWAGFASELLGMQVADRRNRSFVLRTDERAARVLVDAGAGDRVAVMGWEVADAEALAVLAARLSDAGHAVAPGDRDLVERRRVAGLLVAQDPLGNRLEFFHGAADAPSPFVPGRAISGFRTGPLGLGHVVLTARSPEAVIPFYTGLLGFRLSDYALRPFPAWFFHLNSRHHSFALIGTGADGFHHLMVELDSLDDVGQAYDLAQLDEGRIGVTLGRHSNDHMTSFYARSPSGFMIEYGWGGRSIDPERWQPFECDFGPSFWGHERSWLAPDKRDEALRLRLDAAAAGRRAPDFVRGDD</sequence>
<dbReference type="RefSeq" id="WP_079646904.1">
    <property type="nucleotide sequence ID" value="NZ_FUYM01000002.1"/>
</dbReference>
<dbReference type="Gene3D" id="3.10.180.10">
    <property type="entry name" value="2,3-Dihydroxybiphenyl 1,2-Dioxygenase, domain 1"/>
    <property type="match status" value="2"/>
</dbReference>
<reference evidence="3" key="1">
    <citation type="submission" date="2017-02" db="EMBL/GenBank/DDBJ databases">
        <authorList>
            <person name="Varghese N."/>
            <person name="Submissions S."/>
        </authorList>
    </citation>
    <scope>NUCLEOTIDE SEQUENCE [LARGE SCALE GENOMIC DNA]</scope>
    <source>
        <strain evidence="3">UM2</strain>
    </source>
</reference>
<proteinExistence type="predicted"/>
<dbReference type="InterPro" id="IPR029068">
    <property type="entry name" value="Glyas_Bleomycin-R_OHBP_Dase"/>
</dbReference>
<protein>
    <submittedName>
        <fullName evidence="2">2,3-dihydroxybiphenyl 1,2-dioxygenase</fullName>
    </submittedName>
</protein>
<dbReference type="SUPFAM" id="SSF54593">
    <property type="entry name" value="Glyoxalase/Bleomycin resistance protein/Dihydroxybiphenyl dioxygenase"/>
    <property type="match status" value="1"/>
</dbReference>
<dbReference type="CDD" id="cd07237">
    <property type="entry name" value="BphC1-RGP6_C_like"/>
    <property type="match status" value="1"/>
</dbReference>
<dbReference type="Proteomes" id="UP000189818">
    <property type="component" value="Unassembled WGS sequence"/>
</dbReference>
<organism evidence="2 3">
    <name type="scientific">Rhizorhabdus histidinilytica</name>
    <dbReference type="NCBI Taxonomy" id="439228"/>
    <lineage>
        <taxon>Bacteria</taxon>
        <taxon>Pseudomonadati</taxon>
        <taxon>Pseudomonadota</taxon>
        <taxon>Alphaproteobacteria</taxon>
        <taxon>Sphingomonadales</taxon>
        <taxon>Sphingomonadaceae</taxon>
        <taxon>Rhizorhabdus</taxon>
    </lineage>
</organism>
<keyword evidence="2" id="KW-0560">Oxidoreductase</keyword>
<feature type="domain" description="VOC" evidence="1">
    <location>
        <begin position="22"/>
        <end position="136"/>
    </location>
</feature>
<dbReference type="STRING" id="439228.SAMN06295920_102139"/>
<dbReference type="CDD" id="cd07252">
    <property type="entry name" value="BphC1-RGP6_N_like"/>
    <property type="match status" value="1"/>
</dbReference>
<dbReference type="PROSITE" id="PS51819">
    <property type="entry name" value="VOC"/>
    <property type="match status" value="2"/>
</dbReference>
<dbReference type="InterPro" id="IPR037523">
    <property type="entry name" value="VOC_core"/>
</dbReference>
<dbReference type="InterPro" id="IPR004360">
    <property type="entry name" value="Glyas_Fos-R_dOase_dom"/>
</dbReference>
<keyword evidence="3" id="KW-1185">Reference proteome</keyword>
<evidence type="ECO:0000313" key="3">
    <source>
        <dbReference type="Proteomes" id="UP000189818"/>
    </source>
</evidence>
<dbReference type="EMBL" id="FUYM01000002">
    <property type="protein sequence ID" value="SKB37186.1"/>
    <property type="molecule type" value="Genomic_DNA"/>
</dbReference>
<dbReference type="Pfam" id="PF22632">
    <property type="entry name" value="BphC_D1"/>
    <property type="match status" value="1"/>
</dbReference>
<dbReference type="Pfam" id="PF00903">
    <property type="entry name" value="Glyoxalase"/>
    <property type="match status" value="1"/>
</dbReference>
<dbReference type="GO" id="GO:0051213">
    <property type="term" value="F:dioxygenase activity"/>
    <property type="evidence" value="ECO:0007669"/>
    <property type="project" value="UniProtKB-KW"/>
</dbReference>
<dbReference type="AlphaFoldDB" id="A0A1T5AQJ6"/>
<feature type="domain" description="VOC" evidence="1">
    <location>
        <begin position="159"/>
        <end position="274"/>
    </location>
</feature>
<accession>A0A1T5AQJ6</accession>
<gene>
    <name evidence="2" type="ORF">SAMN06295920_102139</name>
</gene>
<keyword evidence="2" id="KW-0223">Dioxygenase</keyword>
<name>A0A1T5AQJ6_9SPHN</name>
<dbReference type="OrthoDB" id="9803142at2"/>